<gene>
    <name evidence="1" type="ORF">K1T71_013339</name>
</gene>
<evidence type="ECO:0000313" key="1">
    <source>
        <dbReference type="EMBL" id="KAJ0171140.1"/>
    </source>
</evidence>
<name>A0ACC1CHS0_9NEOP</name>
<keyword evidence="2" id="KW-1185">Reference proteome</keyword>
<dbReference type="EMBL" id="CM034411">
    <property type="protein sequence ID" value="KAJ0171140.1"/>
    <property type="molecule type" value="Genomic_DNA"/>
</dbReference>
<protein>
    <submittedName>
        <fullName evidence="1">Uncharacterized protein</fullName>
    </submittedName>
</protein>
<sequence length="625" mass="70854">MASARLSNSKGAGLLKLSLKKNRRNQDDETKKINRNSDVIVLDESFDRLVLNLTNNVSSVQSTPKMYSPIVIQDSSLEESLLKIMVNVNELNKNDKGITPSKSGKIFDCKTVETSPDKTSEPSYDGWSPAQNIITTAKHDPIPSTPKENANKSVECCTIPKIQKSQIKLLNDLYGDVWKSIPKLFKTTTPSKANFDECTKKLNFDDDNKENIQYDRKLTEKLLMTESDTKKQSETLTDTEKKSRRKLYTEKDPNTLEIPKLWMNDIKSTTKKLKIRENDLHSNKELFLTNTDTKKRSELLTDVEKKSKKKLFMENATNTSEIPEPRVKNVKSKSKELKVNTETSVDLVISGSANVVKSLKKAESAKIRTHDDERLSFMASLADAVPSWRCDIAAIQYRDNFDKLKEKLTQRLFAKFNKCVFDDGLHAKMPIRWDTKFRSTAGTATNRRLKTPNGEYLRVSSIKLSTKVVDSPQRLRDTLIHELCHAATWVIDGVLKAGHGPLWKKWAARSLKVFPELGEISRCHDMVIHFKYSYRCTICGLCYQRHSKSIDTTMKRCGACRGTLELLINKKTKDGVVSTPARKGNTNGFALYVKENYAAVKDGKTHAQVMKILGEEFSAKKIKPL</sequence>
<organism evidence="1 2">
    <name type="scientific">Dendrolimus kikuchii</name>
    <dbReference type="NCBI Taxonomy" id="765133"/>
    <lineage>
        <taxon>Eukaryota</taxon>
        <taxon>Metazoa</taxon>
        <taxon>Ecdysozoa</taxon>
        <taxon>Arthropoda</taxon>
        <taxon>Hexapoda</taxon>
        <taxon>Insecta</taxon>
        <taxon>Pterygota</taxon>
        <taxon>Neoptera</taxon>
        <taxon>Endopterygota</taxon>
        <taxon>Lepidoptera</taxon>
        <taxon>Glossata</taxon>
        <taxon>Ditrysia</taxon>
        <taxon>Bombycoidea</taxon>
        <taxon>Lasiocampidae</taxon>
        <taxon>Dendrolimus</taxon>
    </lineage>
</organism>
<proteinExistence type="predicted"/>
<accession>A0ACC1CHS0</accession>
<evidence type="ECO:0000313" key="2">
    <source>
        <dbReference type="Proteomes" id="UP000824533"/>
    </source>
</evidence>
<dbReference type="Proteomes" id="UP000824533">
    <property type="component" value="Linkage Group LG25"/>
</dbReference>
<comment type="caution">
    <text evidence="1">The sequence shown here is derived from an EMBL/GenBank/DDBJ whole genome shotgun (WGS) entry which is preliminary data.</text>
</comment>
<reference evidence="1 2" key="1">
    <citation type="journal article" date="2021" name="Front. Genet.">
        <title>Chromosome-Level Genome Assembly Reveals Significant Gene Expansion in the Toll and IMD Signaling Pathways of Dendrolimus kikuchii.</title>
        <authorList>
            <person name="Zhou J."/>
            <person name="Wu P."/>
            <person name="Xiong Z."/>
            <person name="Liu N."/>
            <person name="Zhao N."/>
            <person name="Ji M."/>
            <person name="Qiu Y."/>
            <person name="Yang B."/>
        </authorList>
    </citation>
    <scope>NUCLEOTIDE SEQUENCE [LARGE SCALE GENOMIC DNA]</scope>
    <source>
        <strain evidence="1">Ann1</strain>
    </source>
</reference>